<dbReference type="InterPro" id="IPR002123">
    <property type="entry name" value="Plipid/glycerol_acylTrfase"/>
</dbReference>
<evidence type="ECO:0000259" key="4">
    <source>
        <dbReference type="SMART" id="SM00563"/>
    </source>
</evidence>
<keyword evidence="6" id="KW-1185">Reference proteome</keyword>
<evidence type="ECO:0000256" key="3">
    <source>
        <dbReference type="SAM" id="MobiDB-lite"/>
    </source>
</evidence>
<keyword evidence="1 5" id="KW-0808">Transferase</keyword>
<dbReference type="Proteomes" id="UP000000485">
    <property type="component" value="Chromosome"/>
</dbReference>
<dbReference type="OrthoDB" id="9796839at2"/>
<dbReference type="Pfam" id="PF01553">
    <property type="entry name" value="Acyltransferase"/>
    <property type="match status" value="1"/>
</dbReference>
<reference evidence="6" key="1">
    <citation type="submission" date="2011-04" db="EMBL/GenBank/DDBJ databases">
        <title>Complete sequence of Cellvibrio gilvus ATCC 13127.</title>
        <authorList>
            <person name="Lucas S."/>
            <person name="Han J."/>
            <person name="Lapidus A."/>
            <person name="Cheng J.-F."/>
            <person name="Goodwin L."/>
            <person name="Pitluck S."/>
            <person name="Peters L."/>
            <person name="Munk A."/>
            <person name="Detter J.C."/>
            <person name="Han C."/>
            <person name="Tapia R."/>
            <person name="Land M."/>
            <person name="Hauser L."/>
            <person name="Kyrpides N."/>
            <person name="Ivanova N."/>
            <person name="Ovchinnikova G."/>
            <person name="Pagani I."/>
            <person name="Mead D."/>
            <person name="Brumm P."/>
            <person name="Woyke T."/>
        </authorList>
    </citation>
    <scope>NUCLEOTIDE SEQUENCE [LARGE SCALE GENOMIC DNA]</scope>
    <source>
        <strain evidence="6">ATCC 13127 / NRRL B-14078</strain>
    </source>
</reference>
<evidence type="ECO:0000313" key="6">
    <source>
        <dbReference type="Proteomes" id="UP000000485"/>
    </source>
</evidence>
<dbReference type="AlphaFoldDB" id="F8A4R3"/>
<dbReference type="SMART" id="SM00563">
    <property type="entry name" value="PlsC"/>
    <property type="match status" value="1"/>
</dbReference>
<dbReference type="GO" id="GO:0006654">
    <property type="term" value="P:phosphatidic acid biosynthetic process"/>
    <property type="evidence" value="ECO:0007669"/>
    <property type="project" value="TreeGrafter"/>
</dbReference>
<dbReference type="STRING" id="593907.Celgi_0357"/>
<proteinExistence type="predicted"/>
<name>F8A4R3_CELGA</name>
<protein>
    <submittedName>
        <fullName evidence="5">Phospholipid/glycerol acyltransferase</fullName>
    </submittedName>
</protein>
<evidence type="ECO:0000256" key="1">
    <source>
        <dbReference type="ARBA" id="ARBA00022679"/>
    </source>
</evidence>
<keyword evidence="2 5" id="KW-0012">Acyltransferase</keyword>
<dbReference type="RefSeq" id="WP_013882404.1">
    <property type="nucleotide sequence ID" value="NC_015671.1"/>
</dbReference>
<sequence length="205" mass="22746" precursor="true">MDLRRAAARTFWRISRWHLVTERPPHDGAGILIGAPHTSNWDFVLMLGIAWEQGIPFRWLGKHTLFTGVAGPLMRGLGGIPVDRRDPAGLVDDLVARVRSGERFYLVVTPEGTRSGQGWKSGFYRIARETGWGVTLGYVDRTTMTTGLGPTIRLTGDVRADMDVVRAFYADKSGFRPERRTEPRLAAEQVGAAGEATSDEPEERP</sequence>
<dbReference type="EMBL" id="CP002665">
    <property type="protein sequence ID" value="AEI10879.1"/>
    <property type="molecule type" value="Genomic_DNA"/>
</dbReference>
<feature type="region of interest" description="Disordered" evidence="3">
    <location>
        <begin position="178"/>
        <end position="205"/>
    </location>
</feature>
<gene>
    <name evidence="5" type="ordered locus">Celgi_0357</name>
</gene>
<dbReference type="eggNOG" id="COG0204">
    <property type="taxonomic scope" value="Bacteria"/>
</dbReference>
<evidence type="ECO:0000313" key="5">
    <source>
        <dbReference type="EMBL" id="AEI10879.1"/>
    </source>
</evidence>
<dbReference type="SUPFAM" id="SSF69593">
    <property type="entry name" value="Glycerol-3-phosphate (1)-acyltransferase"/>
    <property type="match status" value="1"/>
</dbReference>
<dbReference type="PANTHER" id="PTHR10434:SF9">
    <property type="entry name" value="PHOSPHOLIPID_GLYCEROL ACYLTRANSFERASE DOMAIN-CONTAINING PROTEIN"/>
    <property type="match status" value="1"/>
</dbReference>
<dbReference type="HOGENOM" id="CLU_099447_0_0_11"/>
<dbReference type="KEGG" id="cga:Celgi_0357"/>
<feature type="domain" description="Phospholipid/glycerol acyltransferase" evidence="4">
    <location>
        <begin position="31"/>
        <end position="139"/>
    </location>
</feature>
<evidence type="ECO:0000256" key="2">
    <source>
        <dbReference type="ARBA" id="ARBA00023315"/>
    </source>
</evidence>
<dbReference type="GO" id="GO:0003841">
    <property type="term" value="F:1-acylglycerol-3-phosphate O-acyltransferase activity"/>
    <property type="evidence" value="ECO:0007669"/>
    <property type="project" value="TreeGrafter"/>
</dbReference>
<accession>F8A4R3</accession>
<organism evidence="5 6">
    <name type="scientific">Cellulomonas gilvus (strain ATCC 13127 / NRRL B-14078)</name>
    <name type="common">Cellvibrio gilvus</name>
    <dbReference type="NCBI Taxonomy" id="593907"/>
    <lineage>
        <taxon>Bacteria</taxon>
        <taxon>Bacillati</taxon>
        <taxon>Actinomycetota</taxon>
        <taxon>Actinomycetes</taxon>
        <taxon>Micrococcales</taxon>
        <taxon>Cellulomonadaceae</taxon>
        <taxon>Cellulomonas</taxon>
    </lineage>
</organism>
<dbReference type="PANTHER" id="PTHR10434">
    <property type="entry name" value="1-ACYL-SN-GLYCEROL-3-PHOSPHATE ACYLTRANSFERASE"/>
    <property type="match status" value="1"/>
</dbReference>